<reference evidence="2" key="1">
    <citation type="journal article" date="2019" name="Int. J. Syst. Evol. Microbiol.">
        <title>The Global Catalogue of Microorganisms (GCM) 10K type strain sequencing project: providing services to taxonomists for standard genome sequencing and annotation.</title>
        <authorList>
            <consortium name="The Broad Institute Genomics Platform"/>
            <consortium name="The Broad Institute Genome Sequencing Center for Infectious Disease"/>
            <person name="Wu L."/>
            <person name="Ma J."/>
        </authorList>
    </citation>
    <scope>NUCLEOTIDE SEQUENCE [LARGE SCALE GENOMIC DNA]</scope>
    <source>
        <strain evidence="2">JCM 17498</strain>
    </source>
</reference>
<dbReference type="Proteomes" id="UP001500523">
    <property type="component" value="Unassembled WGS sequence"/>
</dbReference>
<protein>
    <recommendedName>
        <fullName evidence="3">HD domain-containing protein</fullName>
    </recommendedName>
</protein>
<dbReference type="RefSeq" id="WP_344693027.1">
    <property type="nucleotide sequence ID" value="NZ_BAABBF010000003.1"/>
</dbReference>
<name>A0ABP7DS15_9SPHN</name>
<proteinExistence type="predicted"/>
<dbReference type="EMBL" id="BAABBF010000003">
    <property type="protein sequence ID" value="GAA3709101.1"/>
    <property type="molecule type" value="Genomic_DNA"/>
</dbReference>
<accession>A0ABP7DS15</accession>
<evidence type="ECO:0000313" key="2">
    <source>
        <dbReference type="Proteomes" id="UP001500523"/>
    </source>
</evidence>
<gene>
    <name evidence="1" type="ORF">GCM10022268_18000</name>
</gene>
<comment type="caution">
    <text evidence="1">The sequence shown here is derived from an EMBL/GenBank/DDBJ whole genome shotgun (WGS) entry which is preliminary data.</text>
</comment>
<dbReference type="SUPFAM" id="SSF109604">
    <property type="entry name" value="HD-domain/PDEase-like"/>
    <property type="match status" value="1"/>
</dbReference>
<evidence type="ECO:0008006" key="3">
    <source>
        <dbReference type="Google" id="ProtNLM"/>
    </source>
</evidence>
<evidence type="ECO:0000313" key="1">
    <source>
        <dbReference type="EMBL" id="GAA3709101.1"/>
    </source>
</evidence>
<sequence>MRFDASALPLLRELGDLKRISSAERDGSIAERLFLRGWAALAAGNPPVSVMRRIVAAALAAARLGDLDRATLADLGLSDAEALAVLERGFDEVAAGLEPALALELRGALADGAPPAGPVPHFAVQQAGQPRAGVTCPGRPRLLLQPPENHAEHCLMVAVYGVIAAPGYGADATEVFLAGMAHHFHNAAMPDAGFTGEVLLGDLLDRVIAQARERAMAMLDPAVAAPVRAALVPIGGNETPAARAFHAADVIDRVLEIEQHLRAASATMDTVLHTYELVHAGPVKTFHDGVLAEVGLL</sequence>
<organism evidence="1 2">
    <name type="scientific">Sphingomonas cynarae</name>
    <dbReference type="NCBI Taxonomy" id="930197"/>
    <lineage>
        <taxon>Bacteria</taxon>
        <taxon>Pseudomonadati</taxon>
        <taxon>Pseudomonadota</taxon>
        <taxon>Alphaproteobacteria</taxon>
        <taxon>Sphingomonadales</taxon>
        <taxon>Sphingomonadaceae</taxon>
        <taxon>Sphingomonas</taxon>
    </lineage>
</organism>
<keyword evidence="2" id="KW-1185">Reference proteome</keyword>